<dbReference type="InterPro" id="IPR023576">
    <property type="entry name" value="UbiE/COQ5_MeTrFase_CS"/>
</dbReference>
<reference evidence="4 5" key="1">
    <citation type="submission" date="2011-10" db="EMBL/GenBank/DDBJ databases">
        <title>Metabolic and evolutionary patterns in the extreme acidophile Ferroplasma acidiphilum.</title>
        <authorList>
            <person name="Golyshina O.V."/>
            <person name="Kozyavkin S.A."/>
            <person name="Tatusov R.L."/>
            <person name="Slesarev A.I."/>
            <person name="Golyshin P.N."/>
        </authorList>
    </citation>
    <scope>NUCLEOTIDE SEQUENCE [LARGE SCALE GENOMIC DNA]</scope>
    <source>
        <strain evidence="5">Y</strain>
    </source>
</reference>
<name>A0A1V0N345_9ARCH</name>
<dbReference type="Proteomes" id="UP000192050">
    <property type="component" value="Chromosome"/>
</dbReference>
<organism evidence="4 5">
    <name type="scientific">Ferroplasma acidiphilum</name>
    <dbReference type="NCBI Taxonomy" id="74969"/>
    <lineage>
        <taxon>Archaea</taxon>
        <taxon>Methanobacteriati</taxon>
        <taxon>Thermoplasmatota</taxon>
        <taxon>Thermoplasmata</taxon>
        <taxon>Thermoplasmatales</taxon>
        <taxon>Ferroplasmaceae</taxon>
        <taxon>Ferroplasma</taxon>
    </lineage>
</organism>
<dbReference type="GO" id="GO:0032259">
    <property type="term" value="P:methylation"/>
    <property type="evidence" value="ECO:0007669"/>
    <property type="project" value="UniProtKB-KW"/>
</dbReference>
<dbReference type="Pfam" id="PF01209">
    <property type="entry name" value="Ubie_methyltran"/>
    <property type="match status" value="1"/>
</dbReference>
<keyword evidence="1" id="KW-0489">Methyltransferase</keyword>
<dbReference type="GeneID" id="31676113"/>
<keyword evidence="5" id="KW-1185">Reference proteome</keyword>
<dbReference type="KEGG" id="fai:FAD_0608"/>
<proteinExistence type="predicted"/>
<dbReference type="GeneID" id="16025815"/>
<evidence type="ECO:0000256" key="1">
    <source>
        <dbReference type="ARBA" id="ARBA00022603"/>
    </source>
</evidence>
<evidence type="ECO:0000313" key="4">
    <source>
        <dbReference type="EMBL" id="ARD84519.1"/>
    </source>
</evidence>
<accession>A0A1V0N345</accession>
<evidence type="ECO:0000313" key="5">
    <source>
        <dbReference type="Proteomes" id="UP000192050"/>
    </source>
</evidence>
<dbReference type="NCBIfam" id="NF004452">
    <property type="entry name" value="PRK05785.1"/>
    <property type="match status" value="1"/>
</dbReference>
<dbReference type="RefSeq" id="WP_009887666.1">
    <property type="nucleotide sequence ID" value="NZ_CP015363.1"/>
</dbReference>
<dbReference type="PROSITE" id="PS01183">
    <property type="entry name" value="UBIE_1"/>
    <property type="match status" value="1"/>
</dbReference>
<protein>
    <recommendedName>
        <fullName evidence="6">Methyltransferase domain-containing protein</fullName>
    </recommendedName>
</protein>
<dbReference type="AlphaFoldDB" id="A0A1V0N345"/>
<dbReference type="GO" id="GO:0008168">
    <property type="term" value="F:methyltransferase activity"/>
    <property type="evidence" value="ECO:0007669"/>
    <property type="project" value="UniProtKB-KW"/>
</dbReference>
<dbReference type="EMBL" id="CP015363">
    <property type="protein sequence ID" value="ARD84519.1"/>
    <property type="molecule type" value="Genomic_DNA"/>
</dbReference>
<sequence>MKENRFMSDDKDLRDVYNKIPKSYDRANALISFFQDVKWRTRLVDGIFHISQPEKILDVASGKGELTYIIKQIKETYVVMTDYSENMLNMSIVDSTRVLASFNNLPFRDNSFDSVMSTFALHAADNIEDVIREMVRVSNGTVGVIAMGKSDNKFYSFITGFYLKYFQPYIAKLTGEKSKDYRFIYYIYKRLTPNSSIREIIKKYMDVVTFEEKAFGSVYIFIGTKKDTEVIK</sequence>
<dbReference type="InterPro" id="IPR029063">
    <property type="entry name" value="SAM-dependent_MTases_sf"/>
</dbReference>
<dbReference type="STRING" id="74969.FAD_0608"/>
<keyword evidence="2" id="KW-0808">Transferase</keyword>
<gene>
    <name evidence="4" type="ORF">FAD_0608</name>
</gene>
<dbReference type="Gene3D" id="3.40.50.150">
    <property type="entry name" value="Vaccinia Virus protein VP39"/>
    <property type="match status" value="1"/>
</dbReference>
<keyword evidence="3" id="KW-0949">S-adenosyl-L-methionine</keyword>
<dbReference type="CDD" id="cd02440">
    <property type="entry name" value="AdoMet_MTases"/>
    <property type="match status" value="1"/>
</dbReference>
<dbReference type="PANTHER" id="PTHR43591">
    <property type="entry name" value="METHYLTRANSFERASE"/>
    <property type="match status" value="1"/>
</dbReference>
<dbReference type="OrthoDB" id="147504at2157"/>
<evidence type="ECO:0008006" key="6">
    <source>
        <dbReference type="Google" id="ProtNLM"/>
    </source>
</evidence>
<dbReference type="SUPFAM" id="SSF53335">
    <property type="entry name" value="S-adenosyl-L-methionine-dependent methyltransferases"/>
    <property type="match status" value="1"/>
</dbReference>
<dbReference type="PANTHER" id="PTHR43591:SF24">
    <property type="entry name" value="2-METHOXY-6-POLYPRENYL-1,4-BENZOQUINOL METHYLASE, MITOCHONDRIAL"/>
    <property type="match status" value="1"/>
</dbReference>
<evidence type="ECO:0000256" key="2">
    <source>
        <dbReference type="ARBA" id="ARBA00022679"/>
    </source>
</evidence>
<evidence type="ECO:0000256" key="3">
    <source>
        <dbReference type="ARBA" id="ARBA00022691"/>
    </source>
</evidence>